<keyword evidence="7" id="KW-1185">Reference proteome</keyword>
<protein>
    <submittedName>
        <fullName evidence="6">NlpC/P60 family protein</fullName>
    </submittedName>
</protein>
<accession>A0A1G8EM21</accession>
<proteinExistence type="inferred from homology"/>
<keyword evidence="4" id="KW-0788">Thiol protease</keyword>
<keyword evidence="3" id="KW-0378">Hydrolase</keyword>
<dbReference type="AlphaFoldDB" id="A0A1G8EM21"/>
<evidence type="ECO:0000256" key="1">
    <source>
        <dbReference type="ARBA" id="ARBA00007074"/>
    </source>
</evidence>
<dbReference type="InterPro" id="IPR038765">
    <property type="entry name" value="Papain-like_cys_pep_sf"/>
</dbReference>
<evidence type="ECO:0000259" key="5">
    <source>
        <dbReference type="Pfam" id="PF00877"/>
    </source>
</evidence>
<name>A0A1G8EM21_9BACI</name>
<dbReference type="STRING" id="930129.SAMN05216352_102287"/>
<dbReference type="GO" id="GO:0006508">
    <property type="term" value="P:proteolysis"/>
    <property type="evidence" value="ECO:0007669"/>
    <property type="project" value="UniProtKB-KW"/>
</dbReference>
<dbReference type="EMBL" id="FNDU01000002">
    <property type="protein sequence ID" value="SDH70926.1"/>
    <property type="molecule type" value="Genomic_DNA"/>
</dbReference>
<dbReference type="SUPFAM" id="SSF54001">
    <property type="entry name" value="Cysteine proteinases"/>
    <property type="match status" value="1"/>
</dbReference>
<dbReference type="InterPro" id="IPR000064">
    <property type="entry name" value="NLP_P60_dom"/>
</dbReference>
<evidence type="ECO:0000256" key="2">
    <source>
        <dbReference type="ARBA" id="ARBA00022670"/>
    </source>
</evidence>
<comment type="similarity">
    <text evidence="1">Belongs to the peptidase C40 family.</text>
</comment>
<gene>
    <name evidence="6" type="ORF">SAMN05216352_102287</name>
</gene>
<evidence type="ECO:0000313" key="6">
    <source>
        <dbReference type="EMBL" id="SDH70926.1"/>
    </source>
</evidence>
<evidence type="ECO:0000256" key="3">
    <source>
        <dbReference type="ARBA" id="ARBA00022801"/>
    </source>
</evidence>
<dbReference type="Proteomes" id="UP000199017">
    <property type="component" value="Unassembled WGS sequence"/>
</dbReference>
<organism evidence="6 7">
    <name type="scientific">Alteribacillus bidgolensis</name>
    <dbReference type="NCBI Taxonomy" id="930129"/>
    <lineage>
        <taxon>Bacteria</taxon>
        <taxon>Bacillati</taxon>
        <taxon>Bacillota</taxon>
        <taxon>Bacilli</taxon>
        <taxon>Bacillales</taxon>
        <taxon>Bacillaceae</taxon>
        <taxon>Alteribacillus</taxon>
    </lineage>
</organism>
<reference evidence="6 7" key="1">
    <citation type="submission" date="2016-10" db="EMBL/GenBank/DDBJ databases">
        <authorList>
            <person name="de Groot N.N."/>
        </authorList>
    </citation>
    <scope>NUCLEOTIDE SEQUENCE [LARGE SCALE GENOMIC DNA]</scope>
    <source>
        <strain evidence="7">P4B,CCM 7963,CECT 7998,DSM 25260,IBRC-M 10614,KCTC 13821</strain>
    </source>
</reference>
<keyword evidence="2" id="KW-0645">Protease</keyword>
<evidence type="ECO:0000313" key="7">
    <source>
        <dbReference type="Proteomes" id="UP000199017"/>
    </source>
</evidence>
<evidence type="ECO:0000256" key="4">
    <source>
        <dbReference type="ARBA" id="ARBA00022807"/>
    </source>
</evidence>
<dbReference type="Gene3D" id="3.90.1720.10">
    <property type="entry name" value="endopeptidase domain like (from Nostoc punctiforme)"/>
    <property type="match status" value="1"/>
</dbReference>
<sequence length="62" mass="6866">METLRQSGEEIHVEELERGDLMFFAGEGGGETAEFAAIYLGEGRFAAVIDRKVIITDMNTDQ</sequence>
<dbReference type="GO" id="GO:0008234">
    <property type="term" value="F:cysteine-type peptidase activity"/>
    <property type="evidence" value="ECO:0007669"/>
    <property type="project" value="UniProtKB-KW"/>
</dbReference>
<feature type="domain" description="NlpC/P60" evidence="5">
    <location>
        <begin position="7"/>
        <end position="60"/>
    </location>
</feature>
<dbReference type="Pfam" id="PF00877">
    <property type="entry name" value="NLPC_P60"/>
    <property type="match status" value="1"/>
</dbReference>